<keyword evidence="2" id="KW-1185">Reference proteome</keyword>
<gene>
    <name evidence="1" type="ORF">MEUPH1_LOCUS24212</name>
</gene>
<reference evidence="1 2" key="1">
    <citation type="submission" date="2023-01" db="EMBL/GenBank/DDBJ databases">
        <authorList>
            <person name="Whitehead M."/>
        </authorList>
    </citation>
    <scope>NUCLEOTIDE SEQUENCE [LARGE SCALE GENOMIC DNA]</scope>
</reference>
<evidence type="ECO:0000313" key="1">
    <source>
        <dbReference type="EMBL" id="CAI6370046.1"/>
    </source>
</evidence>
<sequence>MYPRQNAIHAVEDNPAIEDAVKVIEPNIAGNNVIPVDQIIQESEINIVEVYDERGFIIPEDKEMGIWQQLNMDDSEEDEVTFVQVPENLHVLHPPNEDEENICTVCRVAPSSGVFSNFLWGGV</sequence>
<dbReference type="EMBL" id="CARXXK010000162">
    <property type="protein sequence ID" value="CAI6370046.1"/>
    <property type="molecule type" value="Genomic_DNA"/>
</dbReference>
<name>A0AAV0XRQ9_9HEMI</name>
<dbReference type="Proteomes" id="UP001160148">
    <property type="component" value="Unassembled WGS sequence"/>
</dbReference>
<dbReference type="AlphaFoldDB" id="A0AAV0XRQ9"/>
<evidence type="ECO:0000313" key="2">
    <source>
        <dbReference type="Proteomes" id="UP001160148"/>
    </source>
</evidence>
<organism evidence="1 2">
    <name type="scientific">Macrosiphum euphorbiae</name>
    <name type="common">potato aphid</name>
    <dbReference type="NCBI Taxonomy" id="13131"/>
    <lineage>
        <taxon>Eukaryota</taxon>
        <taxon>Metazoa</taxon>
        <taxon>Ecdysozoa</taxon>
        <taxon>Arthropoda</taxon>
        <taxon>Hexapoda</taxon>
        <taxon>Insecta</taxon>
        <taxon>Pterygota</taxon>
        <taxon>Neoptera</taxon>
        <taxon>Paraneoptera</taxon>
        <taxon>Hemiptera</taxon>
        <taxon>Sternorrhyncha</taxon>
        <taxon>Aphidomorpha</taxon>
        <taxon>Aphidoidea</taxon>
        <taxon>Aphididae</taxon>
        <taxon>Macrosiphini</taxon>
        <taxon>Macrosiphum</taxon>
    </lineage>
</organism>
<comment type="caution">
    <text evidence="1">The sequence shown here is derived from an EMBL/GenBank/DDBJ whole genome shotgun (WGS) entry which is preliminary data.</text>
</comment>
<protein>
    <submittedName>
        <fullName evidence="1">Uncharacterized protein</fullName>
    </submittedName>
</protein>
<accession>A0AAV0XRQ9</accession>
<proteinExistence type="predicted"/>